<dbReference type="PANTHER" id="PTHR25465">
    <property type="entry name" value="B-BOX DOMAIN CONTAINING"/>
    <property type="match status" value="1"/>
</dbReference>
<keyword evidence="1" id="KW-0479">Metal-binding</keyword>
<dbReference type="PANTHER" id="PTHR25465:SF14">
    <property type="entry name" value="E3 UBIQUITIN-PROTEIN LIGASE TRIM65"/>
    <property type="match status" value="1"/>
</dbReference>
<organism evidence="5 6">
    <name type="scientific">Ilyodon furcidens</name>
    <name type="common">goldbreast splitfin</name>
    <dbReference type="NCBI Taxonomy" id="33524"/>
    <lineage>
        <taxon>Eukaryota</taxon>
        <taxon>Metazoa</taxon>
        <taxon>Chordata</taxon>
        <taxon>Craniata</taxon>
        <taxon>Vertebrata</taxon>
        <taxon>Euteleostomi</taxon>
        <taxon>Actinopterygii</taxon>
        <taxon>Neopterygii</taxon>
        <taxon>Teleostei</taxon>
        <taxon>Neoteleostei</taxon>
        <taxon>Acanthomorphata</taxon>
        <taxon>Ovalentaria</taxon>
        <taxon>Atherinomorphae</taxon>
        <taxon>Cyprinodontiformes</taxon>
        <taxon>Goodeidae</taxon>
        <taxon>Ilyodon</taxon>
    </lineage>
</organism>
<protein>
    <recommendedName>
        <fullName evidence="4">B30.2/SPRY domain-containing protein</fullName>
    </recommendedName>
</protein>
<dbReference type="SMART" id="SM00449">
    <property type="entry name" value="SPRY"/>
    <property type="match status" value="1"/>
</dbReference>
<dbReference type="PROSITE" id="PS50188">
    <property type="entry name" value="B302_SPRY"/>
    <property type="match status" value="1"/>
</dbReference>
<dbReference type="SUPFAM" id="SSF49899">
    <property type="entry name" value="Concanavalin A-like lectins/glucanases"/>
    <property type="match status" value="1"/>
</dbReference>
<name>A0ABV0TNH0_9TELE</name>
<dbReference type="InterPro" id="IPR001870">
    <property type="entry name" value="B30.2/SPRY"/>
</dbReference>
<reference evidence="5 6" key="1">
    <citation type="submission" date="2021-06" db="EMBL/GenBank/DDBJ databases">
        <authorList>
            <person name="Palmer J.M."/>
        </authorList>
    </citation>
    <scope>NUCLEOTIDE SEQUENCE [LARGE SCALE GENOMIC DNA]</scope>
    <source>
        <strain evidence="6">if_2019</strain>
        <tissue evidence="5">Muscle</tissue>
    </source>
</reference>
<sequence>MTEEQPCTEEPERFDHWVQLLCAEALSGRHYWEVEWKGTVGIGVTYRGISRKGSQSSCLLGGNDKSWMLYCSKNDYFGFHNDKRKYIPPPSIVSNRVGVYLDHPSGTLSFYRVSSDKLVHLHTFSTTFTEALYPAFRALQSSSVSLRADGFKLC</sequence>
<evidence type="ECO:0000256" key="1">
    <source>
        <dbReference type="ARBA" id="ARBA00022723"/>
    </source>
</evidence>
<proteinExistence type="predicted"/>
<keyword evidence="3" id="KW-0862">Zinc</keyword>
<dbReference type="InterPro" id="IPR003877">
    <property type="entry name" value="SPRY_dom"/>
</dbReference>
<evidence type="ECO:0000259" key="4">
    <source>
        <dbReference type="PROSITE" id="PS50188"/>
    </source>
</evidence>
<accession>A0ABV0TNH0</accession>
<evidence type="ECO:0000313" key="6">
    <source>
        <dbReference type="Proteomes" id="UP001482620"/>
    </source>
</evidence>
<dbReference type="Proteomes" id="UP001482620">
    <property type="component" value="Unassembled WGS sequence"/>
</dbReference>
<dbReference type="InterPro" id="IPR013320">
    <property type="entry name" value="ConA-like_dom_sf"/>
</dbReference>
<dbReference type="Pfam" id="PF00622">
    <property type="entry name" value="SPRY"/>
    <property type="match status" value="1"/>
</dbReference>
<feature type="domain" description="B30.2/SPRY" evidence="4">
    <location>
        <begin position="1"/>
        <end position="153"/>
    </location>
</feature>
<evidence type="ECO:0000313" key="5">
    <source>
        <dbReference type="EMBL" id="MEQ2234452.1"/>
    </source>
</evidence>
<dbReference type="InterPro" id="IPR003879">
    <property type="entry name" value="Butyrophylin_SPRY"/>
</dbReference>
<dbReference type="InterPro" id="IPR043136">
    <property type="entry name" value="B30.2/SPRY_sf"/>
</dbReference>
<dbReference type="PRINTS" id="PR01407">
    <property type="entry name" value="BUTYPHLNCDUF"/>
</dbReference>
<gene>
    <name evidence="5" type="ORF">ILYODFUR_031977</name>
</gene>
<dbReference type="EMBL" id="JAHRIQ010039834">
    <property type="protein sequence ID" value="MEQ2234452.1"/>
    <property type="molecule type" value="Genomic_DNA"/>
</dbReference>
<evidence type="ECO:0000256" key="2">
    <source>
        <dbReference type="ARBA" id="ARBA00022771"/>
    </source>
</evidence>
<dbReference type="InterPro" id="IPR051051">
    <property type="entry name" value="E3_ubiq-ligase_TRIM/RNF"/>
</dbReference>
<comment type="caution">
    <text evidence="5">The sequence shown here is derived from an EMBL/GenBank/DDBJ whole genome shotgun (WGS) entry which is preliminary data.</text>
</comment>
<keyword evidence="6" id="KW-1185">Reference proteome</keyword>
<keyword evidence="2" id="KW-0863">Zinc-finger</keyword>
<evidence type="ECO:0000256" key="3">
    <source>
        <dbReference type="ARBA" id="ARBA00022833"/>
    </source>
</evidence>
<dbReference type="Gene3D" id="2.60.120.920">
    <property type="match status" value="1"/>
</dbReference>